<comment type="caution">
    <text evidence="11">The sequence shown here is derived from an EMBL/GenBank/DDBJ whole genome shotgun (WGS) entry which is preliminary data.</text>
</comment>
<dbReference type="Proteomes" id="UP000309038">
    <property type="component" value="Unassembled WGS sequence"/>
</dbReference>
<evidence type="ECO:0000256" key="4">
    <source>
        <dbReference type="ARBA" id="ARBA00022676"/>
    </source>
</evidence>
<dbReference type="PANTHER" id="PTHR22914:SF9">
    <property type="entry name" value="CHITIN SYNTHASE 1"/>
    <property type="match status" value="1"/>
</dbReference>
<evidence type="ECO:0000256" key="5">
    <source>
        <dbReference type="ARBA" id="ARBA00022679"/>
    </source>
</evidence>
<evidence type="ECO:0000256" key="10">
    <source>
        <dbReference type="RuleBase" id="RU366040"/>
    </source>
</evidence>
<feature type="transmembrane region" description="Helical" evidence="10">
    <location>
        <begin position="259"/>
        <end position="282"/>
    </location>
</feature>
<dbReference type="EMBL" id="SGPJ01000145">
    <property type="protein sequence ID" value="THG97879.1"/>
    <property type="molecule type" value="Genomic_DNA"/>
</dbReference>
<feature type="transmembrane region" description="Helical" evidence="10">
    <location>
        <begin position="217"/>
        <end position="239"/>
    </location>
</feature>
<evidence type="ECO:0000256" key="9">
    <source>
        <dbReference type="ARBA" id="ARBA00048014"/>
    </source>
</evidence>
<evidence type="ECO:0000313" key="11">
    <source>
        <dbReference type="EMBL" id="THG97879.1"/>
    </source>
</evidence>
<evidence type="ECO:0000256" key="7">
    <source>
        <dbReference type="ARBA" id="ARBA00023136"/>
    </source>
</evidence>
<dbReference type="PANTHER" id="PTHR22914">
    <property type="entry name" value="CHITIN SYNTHASE"/>
    <property type="match status" value="1"/>
</dbReference>
<evidence type="ECO:0000256" key="8">
    <source>
        <dbReference type="ARBA" id="ARBA00023316"/>
    </source>
</evidence>
<dbReference type="GO" id="GO:0004100">
    <property type="term" value="F:chitin synthase activity"/>
    <property type="evidence" value="ECO:0007669"/>
    <property type="project" value="UniProtKB-EC"/>
</dbReference>
<dbReference type="AlphaFoldDB" id="A0A4S4KME9"/>
<keyword evidence="10" id="KW-1133">Transmembrane helix</keyword>
<keyword evidence="12" id="KW-1185">Reference proteome</keyword>
<name>A0A4S4KME9_9APHY</name>
<keyword evidence="4 10" id="KW-0328">Glycosyltransferase</keyword>
<dbReference type="Pfam" id="PF01644">
    <property type="entry name" value="Chitin_synth_1"/>
    <property type="match status" value="1"/>
</dbReference>
<dbReference type="InterPro" id="IPR004835">
    <property type="entry name" value="Chitin_synth"/>
</dbReference>
<dbReference type="EC" id="2.4.1.16" evidence="2 10"/>
<comment type="similarity">
    <text evidence="10">Belongs to the chitin synthase family.</text>
</comment>
<feature type="transmembrane region" description="Helical" evidence="10">
    <location>
        <begin position="141"/>
        <end position="164"/>
    </location>
</feature>
<keyword evidence="7 10" id="KW-0472">Membrane</keyword>
<feature type="transmembrane region" description="Helical" evidence="10">
    <location>
        <begin position="431"/>
        <end position="459"/>
    </location>
</feature>
<evidence type="ECO:0000256" key="3">
    <source>
        <dbReference type="ARBA" id="ARBA00022475"/>
    </source>
</evidence>
<keyword evidence="3 10" id="KW-1003">Cell membrane</keyword>
<organism evidence="11 12">
    <name type="scientific">Hermanssonia centrifuga</name>
    <dbReference type="NCBI Taxonomy" id="98765"/>
    <lineage>
        <taxon>Eukaryota</taxon>
        <taxon>Fungi</taxon>
        <taxon>Dikarya</taxon>
        <taxon>Basidiomycota</taxon>
        <taxon>Agaricomycotina</taxon>
        <taxon>Agaricomycetes</taxon>
        <taxon>Polyporales</taxon>
        <taxon>Meruliaceae</taxon>
        <taxon>Hermanssonia</taxon>
    </lineage>
</organism>
<keyword evidence="8 10" id="KW-0961">Cell wall biogenesis/degradation</keyword>
<keyword evidence="5 10" id="KW-0808">Transferase</keyword>
<evidence type="ECO:0000256" key="2">
    <source>
        <dbReference type="ARBA" id="ARBA00012543"/>
    </source>
</evidence>
<dbReference type="GO" id="GO:0071555">
    <property type="term" value="P:cell wall organization"/>
    <property type="evidence" value="ECO:0007669"/>
    <property type="project" value="UniProtKB-KW"/>
</dbReference>
<dbReference type="GO" id="GO:0006031">
    <property type="term" value="P:chitin biosynthetic process"/>
    <property type="evidence" value="ECO:0007669"/>
    <property type="project" value="TreeGrafter"/>
</dbReference>
<evidence type="ECO:0000313" key="12">
    <source>
        <dbReference type="Proteomes" id="UP000309038"/>
    </source>
</evidence>
<evidence type="ECO:0000256" key="6">
    <source>
        <dbReference type="ARBA" id="ARBA00022692"/>
    </source>
</evidence>
<feature type="transmembrane region" description="Helical" evidence="10">
    <location>
        <begin position="396"/>
        <end position="419"/>
    </location>
</feature>
<feature type="transmembrane region" description="Helical" evidence="10">
    <location>
        <begin position="184"/>
        <end position="205"/>
    </location>
</feature>
<dbReference type="GO" id="GO:0005886">
    <property type="term" value="C:plasma membrane"/>
    <property type="evidence" value="ECO:0007669"/>
    <property type="project" value="UniProtKB-SubCell"/>
</dbReference>
<comment type="function">
    <text evidence="10">Polymerizes chitin, a structural polymer of the cell wall and septum, by transferring the sugar moiety of UDP-GlcNAc to the non-reducing end of the growing chitin polymer.</text>
</comment>
<keyword evidence="6 10" id="KW-0812">Transmembrane</keyword>
<comment type="catalytic activity">
    <reaction evidence="9 10">
        <text>[(1-&gt;4)-N-acetyl-beta-D-glucosaminyl](n) + UDP-N-acetyl-alpha-D-glucosamine = [(1-&gt;4)-N-acetyl-beta-D-glucosaminyl](n+1) + UDP + H(+)</text>
        <dbReference type="Rhea" id="RHEA:16637"/>
        <dbReference type="Rhea" id="RHEA-COMP:9593"/>
        <dbReference type="Rhea" id="RHEA-COMP:9595"/>
        <dbReference type="ChEBI" id="CHEBI:15378"/>
        <dbReference type="ChEBI" id="CHEBI:17029"/>
        <dbReference type="ChEBI" id="CHEBI:57705"/>
        <dbReference type="ChEBI" id="CHEBI:58223"/>
        <dbReference type="EC" id="2.4.1.16"/>
    </reaction>
</comment>
<reference evidence="11 12" key="1">
    <citation type="submission" date="2019-02" db="EMBL/GenBank/DDBJ databases">
        <title>Genome sequencing of the rare red list fungi Phlebia centrifuga.</title>
        <authorList>
            <person name="Buettner E."/>
            <person name="Kellner H."/>
        </authorList>
    </citation>
    <scope>NUCLEOTIDE SEQUENCE [LARGE SCALE GENOMIC DNA]</scope>
    <source>
        <strain evidence="11 12">DSM 108282</strain>
    </source>
</reference>
<feature type="transmembrane region" description="Helical" evidence="10">
    <location>
        <begin position="294"/>
        <end position="311"/>
    </location>
</feature>
<evidence type="ECO:0000256" key="1">
    <source>
        <dbReference type="ARBA" id="ARBA00004651"/>
    </source>
</evidence>
<sequence length="465" mass="52068">MSNILDKPLESVFGYITVLPGAFSAYRYIALQNDVTGEGPLQKYFLGEKMHGAGADIFTANMYLAEDRILCWELVSKRGGAWILHYVKSAYAVTDVPDQVPELISQRRRWLNGSFFAAIHSTVHFHYIYRSSHSIVRKFWIHVEMLYQTFNLIFSWFALGNYYISFTILSEAMEDPSFHLGNGIHILNLILNYVYLGLLIMCFLLSLGNRPQGAKWFYTVAFIGFAIITIYMTATFKGVDNIVHTNGPLTVSDLFTNSIFRNIVISLLATLGLYVLASLIFFEPWHMITSFIQYLLMAPSYIAVLNVYAFANVHDVSWGTKGDNKVSTDLGVVKTGKDTNEVEMEVLTAEKDIDAAYEDAIHVLSTKPPKADSGPDPATQQEDYYRSFRTNVRTTAIFQVLLAWTLSNALLAAIIVTATGKASNVGAHNTVNGYMAFVLFSVAGLAFVRFIGCTTYMLVRLFAGE</sequence>
<protein>
    <recommendedName>
        <fullName evidence="2 10">Chitin synthase</fullName>
        <ecNumber evidence="2 10">2.4.1.16</ecNumber>
    </recommendedName>
</protein>
<dbReference type="GO" id="GO:0030428">
    <property type="term" value="C:cell septum"/>
    <property type="evidence" value="ECO:0007669"/>
    <property type="project" value="TreeGrafter"/>
</dbReference>
<gene>
    <name evidence="11" type="ORF">EW026_g4218</name>
</gene>
<comment type="subcellular location">
    <subcellularLocation>
        <location evidence="1 10">Cell membrane</location>
        <topology evidence="1 10">Multi-pass membrane protein</topology>
    </subcellularLocation>
</comment>
<proteinExistence type="inferred from homology"/>
<accession>A0A4S4KME9</accession>